<proteinExistence type="inferred from homology"/>
<dbReference type="InterPro" id="IPR001228">
    <property type="entry name" value="IspD"/>
</dbReference>
<name>A0A937XCV2_UNCW3</name>
<feature type="site" description="Positions MEP for the nucleophilic attack" evidence="3">
    <location>
        <position position="157"/>
    </location>
</feature>
<comment type="pathway">
    <text evidence="3">Isoprenoid biosynthesis; isopentenyl diphosphate biosynthesis via DXP pathway; isopentenyl diphosphate from 1-deoxy-D-xylulose 5-phosphate: step 2/6.</text>
</comment>
<feature type="site" description="Transition state stabilizer" evidence="3">
    <location>
        <position position="27"/>
    </location>
</feature>
<dbReference type="CDD" id="cd02516">
    <property type="entry name" value="CDP-ME_synthetase"/>
    <property type="match status" value="1"/>
</dbReference>
<evidence type="ECO:0000256" key="2">
    <source>
        <dbReference type="ARBA" id="ARBA00022695"/>
    </source>
</evidence>
<dbReference type="AlphaFoldDB" id="A0A937XCV2"/>
<dbReference type="HAMAP" id="MF_00108">
    <property type="entry name" value="IspD"/>
    <property type="match status" value="1"/>
</dbReference>
<dbReference type="Gene3D" id="3.90.550.10">
    <property type="entry name" value="Spore Coat Polysaccharide Biosynthesis Protein SpsA, Chain A"/>
    <property type="match status" value="1"/>
</dbReference>
<dbReference type="SUPFAM" id="SSF53448">
    <property type="entry name" value="Nucleotide-diphospho-sugar transferases"/>
    <property type="match status" value="1"/>
</dbReference>
<feature type="site" description="Positions MEP for the nucleophilic attack" evidence="3">
    <location>
        <position position="213"/>
    </location>
</feature>
<organism evidence="4 5">
    <name type="scientific">candidate division WOR-3 bacterium</name>
    <dbReference type="NCBI Taxonomy" id="2052148"/>
    <lineage>
        <taxon>Bacteria</taxon>
        <taxon>Bacteria division WOR-3</taxon>
    </lineage>
</organism>
<comment type="caution">
    <text evidence="4">The sequence shown here is derived from an EMBL/GenBank/DDBJ whole genome shotgun (WGS) entry which is preliminary data.</text>
</comment>
<reference evidence="4" key="1">
    <citation type="submission" date="2019-03" db="EMBL/GenBank/DDBJ databases">
        <title>Lake Tanganyika Metagenome-Assembled Genomes (MAGs).</title>
        <authorList>
            <person name="Tran P."/>
        </authorList>
    </citation>
    <scope>NUCLEOTIDE SEQUENCE</scope>
    <source>
        <strain evidence="4">K_DeepCast_150m_m2_040</strain>
    </source>
</reference>
<keyword evidence="3" id="KW-0414">Isoprene biosynthesis</keyword>
<keyword evidence="1 3" id="KW-0808">Transferase</keyword>
<accession>A0A937XCV2</accession>
<protein>
    <recommendedName>
        <fullName evidence="3">2-C-methyl-D-erythritol 4-phosphate cytidylyltransferase</fullName>
        <ecNumber evidence="3">2.7.7.60</ecNumber>
    </recommendedName>
    <alternativeName>
        <fullName evidence="3">4-diphosphocytidyl-2C-methyl-D-erythritol synthase</fullName>
    </alternativeName>
    <alternativeName>
        <fullName evidence="3">MEP cytidylyltransferase</fullName>
        <shortName evidence="3">MCT</shortName>
    </alternativeName>
</protein>
<dbReference type="Pfam" id="PF01128">
    <property type="entry name" value="IspD"/>
    <property type="match status" value="1"/>
</dbReference>
<gene>
    <name evidence="3 4" type="primary">ispD</name>
    <name evidence="4" type="ORF">FJY68_02295</name>
</gene>
<feature type="site" description="Transition state stabilizer" evidence="3">
    <location>
        <position position="22"/>
    </location>
</feature>
<dbReference type="GO" id="GO:0019288">
    <property type="term" value="P:isopentenyl diphosphate biosynthetic process, methylerythritol 4-phosphate pathway"/>
    <property type="evidence" value="ECO:0007669"/>
    <property type="project" value="UniProtKB-UniRule"/>
</dbReference>
<comment type="function">
    <text evidence="3">Catalyzes the formation of 4-diphosphocytidyl-2-C-methyl-D-erythritol from CTP and 2-C-methyl-D-erythritol 4-phosphate (MEP).</text>
</comment>
<dbReference type="InterPro" id="IPR050088">
    <property type="entry name" value="IspD/TarI_cytidylyltransf_bact"/>
</dbReference>
<evidence type="ECO:0000313" key="5">
    <source>
        <dbReference type="Proteomes" id="UP000779900"/>
    </source>
</evidence>
<evidence type="ECO:0000256" key="1">
    <source>
        <dbReference type="ARBA" id="ARBA00022679"/>
    </source>
</evidence>
<dbReference type="Proteomes" id="UP000779900">
    <property type="component" value="Unassembled WGS sequence"/>
</dbReference>
<dbReference type="InterPro" id="IPR034683">
    <property type="entry name" value="IspD/TarI"/>
</dbReference>
<dbReference type="EC" id="2.7.7.60" evidence="3"/>
<dbReference type="GO" id="GO:0050518">
    <property type="term" value="F:2-C-methyl-D-erythritol 4-phosphate cytidylyltransferase activity"/>
    <property type="evidence" value="ECO:0007669"/>
    <property type="project" value="UniProtKB-UniRule"/>
</dbReference>
<comment type="similarity">
    <text evidence="3">Belongs to the IspD/TarI cytidylyltransferase family. IspD subfamily.</text>
</comment>
<evidence type="ECO:0000313" key="4">
    <source>
        <dbReference type="EMBL" id="MBM3330667.1"/>
    </source>
</evidence>
<evidence type="ECO:0000256" key="3">
    <source>
        <dbReference type="HAMAP-Rule" id="MF_00108"/>
    </source>
</evidence>
<dbReference type="EMBL" id="VGIR01000008">
    <property type="protein sequence ID" value="MBM3330667.1"/>
    <property type="molecule type" value="Genomic_DNA"/>
</dbReference>
<dbReference type="PANTHER" id="PTHR32125">
    <property type="entry name" value="2-C-METHYL-D-ERYTHRITOL 4-PHOSPHATE CYTIDYLYLTRANSFERASE, CHLOROPLASTIC"/>
    <property type="match status" value="1"/>
</dbReference>
<dbReference type="FunFam" id="3.90.550.10:FF:000003">
    <property type="entry name" value="2-C-methyl-D-erythritol 4-phosphate cytidylyltransferase"/>
    <property type="match status" value="1"/>
</dbReference>
<sequence length="227" mass="24908">MTSPLGHGSRFGLIVAAGRGRRFGGMKQFSRIKGKPALLHSILVFENCRAVSGFVVVTTAERVGYVRTLLRQQGVRKLLDVVAGGRERTDSVAAGLAALPEDGWVAIHDAARPVISTRMLEQGFRACRKYDAATFGYAVTDTLKRVQDRAITETVDRDALIAVQTPQFFHLALLRRAYAKARNAGIIASDDCALIEMLDLRPHWLPGPRTNLKITTPEDLLLCEALL</sequence>
<comment type="catalytic activity">
    <reaction evidence="3">
        <text>2-C-methyl-D-erythritol 4-phosphate + CTP + H(+) = 4-CDP-2-C-methyl-D-erythritol + diphosphate</text>
        <dbReference type="Rhea" id="RHEA:13429"/>
        <dbReference type="ChEBI" id="CHEBI:15378"/>
        <dbReference type="ChEBI" id="CHEBI:33019"/>
        <dbReference type="ChEBI" id="CHEBI:37563"/>
        <dbReference type="ChEBI" id="CHEBI:57823"/>
        <dbReference type="ChEBI" id="CHEBI:58262"/>
        <dbReference type="EC" id="2.7.7.60"/>
    </reaction>
</comment>
<keyword evidence="2 3" id="KW-0548">Nucleotidyltransferase</keyword>
<dbReference type="InterPro" id="IPR029044">
    <property type="entry name" value="Nucleotide-diphossugar_trans"/>
</dbReference>
<dbReference type="PANTHER" id="PTHR32125:SF4">
    <property type="entry name" value="2-C-METHYL-D-ERYTHRITOL 4-PHOSPHATE CYTIDYLYLTRANSFERASE, CHLOROPLASTIC"/>
    <property type="match status" value="1"/>
</dbReference>
<dbReference type="NCBIfam" id="TIGR00453">
    <property type="entry name" value="ispD"/>
    <property type="match status" value="1"/>
</dbReference>